<evidence type="ECO:0000313" key="2">
    <source>
        <dbReference type="Proteomes" id="UP000216475"/>
    </source>
</evidence>
<dbReference type="Proteomes" id="UP000216475">
    <property type="component" value="Unassembled WGS sequence"/>
</dbReference>
<evidence type="ECO:0000313" key="1">
    <source>
        <dbReference type="EMBL" id="PAE06653.1"/>
    </source>
</evidence>
<name>A0A268H9V5_9BACI</name>
<protein>
    <submittedName>
        <fullName evidence="1">Uncharacterized protein</fullName>
    </submittedName>
</protein>
<reference evidence="1 2" key="1">
    <citation type="submission" date="2017-07" db="EMBL/GenBank/DDBJ databases">
        <title>Isolation and whole genome analysis of endospore-forming bacteria from heroin.</title>
        <authorList>
            <person name="Kalinowski J."/>
            <person name="Ahrens B."/>
            <person name="Al-Dilaimi A."/>
            <person name="Winkler A."/>
            <person name="Wibberg D."/>
            <person name="Schleenbecker U."/>
            <person name="Ruckert C."/>
            <person name="Wolfel R."/>
            <person name="Grass G."/>
        </authorList>
    </citation>
    <scope>NUCLEOTIDE SEQUENCE [LARGE SCALE GENOMIC DNA]</scope>
    <source>
        <strain evidence="1 2">7509</strain>
    </source>
</reference>
<sequence length="126" mass="14459">MKTFLITTAAATLLLSGVTLLLSGVTLLLSGVTLNTDHSQQNDNASLIQNNETKLEDYTEYEVLNEKVNIQKYQTKVETDNKNTRILIMSDDEDQEQYKSIFIKDTNRLKIIEFKRGLIFNEELKK</sequence>
<organism evidence="1 2">
    <name type="scientific">Terribacillus saccharophilus</name>
    <dbReference type="NCBI Taxonomy" id="361277"/>
    <lineage>
        <taxon>Bacteria</taxon>
        <taxon>Bacillati</taxon>
        <taxon>Bacillota</taxon>
        <taxon>Bacilli</taxon>
        <taxon>Bacillales</taxon>
        <taxon>Bacillaceae</taxon>
        <taxon>Terribacillus</taxon>
    </lineage>
</organism>
<dbReference type="EMBL" id="NPBH01000070">
    <property type="protein sequence ID" value="PAE06653.1"/>
    <property type="molecule type" value="Genomic_DNA"/>
</dbReference>
<dbReference type="RefSeq" id="WP_095272358.1">
    <property type="nucleotide sequence ID" value="NZ_NPBH01000070.1"/>
</dbReference>
<dbReference type="AlphaFoldDB" id="A0A268H9V5"/>
<gene>
    <name evidence="1" type="ORF">CHI12_15200</name>
</gene>
<proteinExistence type="predicted"/>
<accession>A0A268H9V5</accession>
<comment type="caution">
    <text evidence="1">The sequence shown here is derived from an EMBL/GenBank/DDBJ whole genome shotgun (WGS) entry which is preliminary data.</text>
</comment>